<dbReference type="EC" id="3.4.19.12" evidence="2"/>
<gene>
    <name evidence="7" type="ORF">N1851_025288</name>
</gene>
<keyword evidence="8" id="KW-1185">Reference proteome</keyword>
<dbReference type="PANTHER" id="PTHR12419">
    <property type="entry name" value="OTU DOMAIN CONTAINING PROTEIN"/>
    <property type="match status" value="1"/>
</dbReference>
<reference evidence="7" key="1">
    <citation type="journal article" date="2023" name="Front. Mar. Sci.">
        <title>A new Merluccius polli reference genome to investigate the effects of global change in West African waters.</title>
        <authorList>
            <person name="Mateo J.L."/>
            <person name="Blanco-Fernandez C."/>
            <person name="Garcia-Vazquez E."/>
            <person name="Machado-Schiaffino G."/>
        </authorList>
    </citation>
    <scope>NUCLEOTIDE SEQUENCE</scope>
    <source>
        <strain evidence="7">C29</strain>
        <tissue evidence="7">Fin</tissue>
    </source>
</reference>
<accession>A0AA47ME05</accession>
<evidence type="ECO:0000256" key="3">
    <source>
        <dbReference type="ARBA" id="ARBA00022670"/>
    </source>
</evidence>
<keyword evidence="5" id="KW-0378">Hydrolase</keyword>
<feature type="domain" description="OTU" evidence="6">
    <location>
        <begin position="63"/>
        <end position="198"/>
    </location>
</feature>
<dbReference type="Proteomes" id="UP001174136">
    <property type="component" value="Unassembled WGS sequence"/>
</dbReference>
<name>A0AA47ME05_MERPO</name>
<dbReference type="GO" id="GO:0016579">
    <property type="term" value="P:protein deubiquitination"/>
    <property type="evidence" value="ECO:0007669"/>
    <property type="project" value="TreeGrafter"/>
</dbReference>
<evidence type="ECO:0000256" key="5">
    <source>
        <dbReference type="ARBA" id="ARBA00022807"/>
    </source>
</evidence>
<evidence type="ECO:0000256" key="4">
    <source>
        <dbReference type="ARBA" id="ARBA00022786"/>
    </source>
</evidence>
<proteinExistence type="predicted"/>
<evidence type="ECO:0000313" key="8">
    <source>
        <dbReference type="Proteomes" id="UP001174136"/>
    </source>
</evidence>
<comment type="caution">
    <text evidence="7">The sequence shown here is derived from an EMBL/GenBank/DDBJ whole genome shotgun (WGS) entry which is preliminary data.</text>
</comment>
<keyword evidence="5" id="KW-0788">Thiol protease</keyword>
<sequence>MKLKNSDYAEVNSDVFVADVVSKGLQFKPLCGEVVETLCKQLNVESEKVDPLSTEVGVLGAPCLKDKIIGDGNCFFRAVSQAVCGTQKHHRKIRLAIVKHLKANGGIFRAEYSSMEEYLTKAKMAYVSSWATEVEIQAADFFGVSGQNGVHGPVTCVPANIVQTSNLLLRSDMDESLLPVKLKRKLTYKGHYEYQYVASMRINRHCRNKRVSEQDSIAVDGNDDNAAAEEDELLHDRQQHCMFQDTCLMPVDIGQEALDQYFDYVLNLAPAEGNTPVKMLSDQTSSLDFVPYMSEVQQVVSNVSIALRKGKGGQFKKISSNFDDGYRFLKPTRGTPSFWQGVQRDLLACVRQLGVPTWFCSFSSADMRWKNLLSSILKQEGRTKTAEQLEWADRFFCGVILLLQRGCFIFAEVLMSPSNPIGKIKDYFYRVEFQQRGSPHVHCLFWIENAPIIAKNTDEEVIQFIDKYLTCELPAEDDTIEHSFICPKAFQTAF</sequence>
<evidence type="ECO:0000259" key="6">
    <source>
        <dbReference type="PROSITE" id="PS50802"/>
    </source>
</evidence>
<organism evidence="7 8">
    <name type="scientific">Merluccius polli</name>
    <name type="common">Benguela hake</name>
    <name type="synonym">Merluccius cadenati</name>
    <dbReference type="NCBI Taxonomy" id="89951"/>
    <lineage>
        <taxon>Eukaryota</taxon>
        <taxon>Metazoa</taxon>
        <taxon>Chordata</taxon>
        <taxon>Craniata</taxon>
        <taxon>Vertebrata</taxon>
        <taxon>Euteleostomi</taxon>
        <taxon>Actinopterygii</taxon>
        <taxon>Neopterygii</taxon>
        <taxon>Teleostei</taxon>
        <taxon>Neoteleostei</taxon>
        <taxon>Acanthomorphata</taxon>
        <taxon>Zeiogadaria</taxon>
        <taxon>Gadariae</taxon>
        <taxon>Gadiformes</taxon>
        <taxon>Gadoidei</taxon>
        <taxon>Merlucciidae</taxon>
        <taxon>Merluccius</taxon>
    </lineage>
</organism>
<dbReference type="PROSITE" id="PS50802">
    <property type="entry name" value="OTU"/>
    <property type="match status" value="1"/>
</dbReference>
<evidence type="ECO:0000256" key="1">
    <source>
        <dbReference type="ARBA" id="ARBA00000707"/>
    </source>
</evidence>
<dbReference type="EMBL" id="JAOPHQ010004641">
    <property type="protein sequence ID" value="KAK0138384.1"/>
    <property type="molecule type" value="Genomic_DNA"/>
</dbReference>
<evidence type="ECO:0000256" key="2">
    <source>
        <dbReference type="ARBA" id="ARBA00012759"/>
    </source>
</evidence>
<dbReference type="GO" id="GO:0004843">
    <property type="term" value="F:cysteine-type deubiquitinase activity"/>
    <property type="evidence" value="ECO:0007669"/>
    <property type="project" value="UniProtKB-EC"/>
</dbReference>
<keyword evidence="4" id="KW-0833">Ubl conjugation pathway</keyword>
<dbReference type="InterPro" id="IPR003323">
    <property type="entry name" value="OTU_dom"/>
</dbReference>
<dbReference type="SUPFAM" id="SSF54001">
    <property type="entry name" value="Cysteine proteinases"/>
    <property type="match status" value="1"/>
</dbReference>
<dbReference type="Gene3D" id="3.90.70.80">
    <property type="match status" value="1"/>
</dbReference>
<dbReference type="InterPro" id="IPR025476">
    <property type="entry name" value="Helitron_helicase-like"/>
</dbReference>
<keyword evidence="3" id="KW-0645">Protease</keyword>
<evidence type="ECO:0000313" key="7">
    <source>
        <dbReference type="EMBL" id="KAK0138384.1"/>
    </source>
</evidence>
<dbReference type="GO" id="GO:0006508">
    <property type="term" value="P:proteolysis"/>
    <property type="evidence" value="ECO:0007669"/>
    <property type="project" value="UniProtKB-KW"/>
</dbReference>
<protein>
    <recommendedName>
        <fullName evidence="2">ubiquitinyl hydrolase 1</fullName>
        <ecNumber evidence="2">3.4.19.12</ecNumber>
    </recommendedName>
</protein>
<dbReference type="InterPro" id="IPR038765">
    <property type="entry name" value="Papain-like_cys_pep_sf"/>
</dbReference>
<dbReference type="CDD" id="cd22755">
    <property type="entry name" value="OTU_CeDUB-like"/>
    <property type="match status" value="1"/>
</dbReference>
<dbReference type="InterPro" id="IPR050704">
    <property type="entry name" value="Peptidase_C85-like"/>
</dbReference>
<dbReference type="Pfam" id="PF02338">
    <property type="entry name" value="OTU"/>
    <property type="match status" value="1"/>
</dbReference>
<comment type="catalytic activity">
    <reaction evidence="1">
        <text>Thiol-dependent hydrolysis of ester, thioester, amide, peptide and isopeptide bonds formed by the C-terminal Gly of ubiquitin (a 76-residue protein attached to proteins as an intracellular targeting signal).</text>
        <dbReference type="EC" id="3.4.19.12"/>
    </reaction>
</comment>
<dbReference type="Pfam" id="PF14214">
    <property type="entry name" value="Helitron_like_N"/>
    <property type="match status" value="1"/>
</dbReference>
<dbReference type="AlphaFoldDB" id="A0AA47ME05"/>